<dbReference type="InterPro" id="IPR001360">
    <property type="entry name" value="Glyco_hydro_1"/>
</dbReference>
<keyword evidence="4" id="KW-0378">Hydrolase</keyword>
<sequence length="1132" mass="129451">MRNLGMTLEWLDKSGVLIEKSVKQEKQRGQIGLSFVAQYFEPYSESLDDIAAARRAMDFELGWFVEPLVYGDYPRIMREIVKDRLPTFSAQEKNVIKGYYDFNGLNYYTSRYAKSNPINLRARPISYTADEFVNTTGKLRHTLAEASGYIYKYPQGLQKLLEFIKQEYQNPNIYITENGYTERRNDSLPVNMVLKDQHWIDNVIQHLQRIRKAIDEKVVFRERKQCGLRKKTGDGISLSPTNCSSTKSFVVEIERLCFNQRMRTYKRLRTNQRDLMAENQDRAENENVAENVNPLEAENLPVTGNVPENEHLQVTENIPQNENVVETEEASENGDLDQYLVHPRNTWAYDITITVHCKLKLIDEIKTVLADCGELDDFKESCFGHYLDMSHYMRGLFQAQYIHNLLLRQIRFPSANDDEMWFALGKTKVRLGKREFCLCTGLRFGVLPDIFLRDYVPVLDGIHIRYFGGDGNLLLADLLNRFLRGGGGGGGVGFEQKGDGLKMALVLFANNILFGQDYRRQVTYWLLSLVEDIEAFNLFPCGHYVFKMTLHYIRIGFKVPEPMGPARRYNLYGFIWGVQLTGLPEISHTRMEEKEDYWLGIDDDLSESPQFVPLKDLGTETSVRDGNETDTEVLMNQLKDGRTCEIHRGIPVEDPHSPVQHPSSGDNQRTSSPTRQRPPSPTRQRPPSPTRQRPPSSTRQHPPYHRTRHSSARIPSCFSKEDYAEHDDSDGEPAFQLNTGLGVYGTPTTETAPTTKTTPTTTEIAPTTTETSPTTPEIAPTIHAPVAPVPPSDDIHTPLPPSHEIHTPPTPSTKIQPETSKSGKAETSSRGGNSPIPPPPLFDRTERVRERLLSKWLRSPYTDPFRAQKKVKVAEQYTAFMNASGLLYRNIGIDACVSRSFFTVLEQPTAWLGSDHVDAYINLLCKRKQDPVQGQSFPRKDSLSSIWRKFQPNFHTPLPKPFYPKDFVVPTDLSIYAIGQKPAWGMPWADVDDVLVPYNVGDSHWVLCVVRLNDWVITIFDSTAHLQPNYPKYREQQVLPLRRLFPLICKASGYYDVSKRWPQNMNCMKVVRLAPHLFPCQTDGDSCGVFMLKGLEYVMMNKDLNFDFNQDNIPAFRKQMARDIFANSLPFH</sequence>
<dbReference type="EMBL" id="JANJYJ010000002">
    <property type="protein sequence ID" value="KAK3225124.1"/>
    <property type="molecule type" value="Genomic_DNA"/>
</dbReference>
<evidence type="ECO:0000256" key="5">
    <source>
        <dbReference type="SAM" id="MobiDB-lite"/>
    </source>
</evidence>
<feature type="region of interest" description="Disordered" evidence="5">
    <location>
        <begin position="648"/>
        <end position="845"/>
    </location>
</feature>
<evidence type="ECO:0000256" key="2">
    <source>
        <dbReference type="ARBA" id="ARBA00010838"/>
    </source>
</evidence>
<dbReference type="SUPFAM" id="SSF54001">
    <property type="entry name" value="Cysteine proteinases"/>
    <property type="match status" value="1"/>
</dbReference>
<dbReference type="Pfam" id="PF00232">
    <property type="entry name" value="Glyco_hydro_1"/>
    <property type="match status" value="1"/>
</dbReference>
<gene>
    <name evidence="7" type="ORF">Dsin_004986</name>
</gene>
<dbReference type="InterPro" id="IPR038765">
    <property type="entry name" value="Papain-like_cys_pep_sf"/>
</dbReference>
<keyword evidence="3" id="KW-0645">Protease</keyword>
<dbReference type="GO" id="GO:0006508">
    <property type="term" value="P:proteolysis"/>
    <property type="evidence" value="ECO:0007669"/>
    <property type="project" value="UniProtKB-KW"/>
</dbReference>
<dbReference type="PANTHER" id="PTHR48449:SF1">
    <property type="entry name" value="DUF1985 DOMAIN-CONTAINING PROTEIN"/>
    <property type="match status" value="1"/>
</dbReference>
<dbReference type="PROSITE" id="PS50600">
    <property type="entry name" value="ULP_PROTEASE"/>
    <property type="match status" value="1"/>
</dbReference>
<feature type="region of interest" description="Disordered" evidence="5">
    <location>
        <begin position="610"/>
        <end position="630"/>
    </location>
</feature>
<dbReference type="AlphaFoldDB" id="A0AAE0AX24"/>
<dbReference type="GO" id="GO:0005975">
    <property type="term" value="P:carbohydrate metabolic process"/>
    <property type="evidence" value="ECO:0007669"/>
    <property type="project" value="InterPro"/>
</dbReference>
<evidence type="ECO:0000259" key="6">
    <source>
        <dbReference type="PROSITE" id="PS50600"/>
    </source>
</evidence>
<accession>A0AAE0AX24</accession>
<feature type="domain" description="Ubiquitin-like protease family profile" evidence="6">
    <location>
        <begin position="895"/>
        <end position="1098"/>
    </location>
</feature>
<dbReference type="InterPro" id="IPR015410">
    <property type="entry name" value="DUF1985"/>
</dbReference>
<dbReference type="Pfam" id="PF02902">
    <property type="entry name" value="Peptidase_C48"/>
    <property type="match status" value="1"/>
</dbReference>
<feature type="compositionally biased region" description="Pro residues" evidence="5">
    <location>
        <begin position="676"/>
        <end position="689"/>
    </location>
</feature>
<name>A0AAE0AX24_9ROSI</name>
<dbReference type="InterPro" id="IPR017853">
    <property type="entry name" value="GH"/>
</dbReference>
<dbReference type="Pfam" id="PF09331">
    <property type="entry name" value="DUF1985"/>
    <property type="match status" value="1"/>
</dbReference>
<feature type="compositionally biased region" description="Low complexity" evidence="5">
    <location>
        <begin position="690"/>
        <end position="700"/>
    </location>
</feature>
<evidence type="ECO:0000313" key="7">
    <source>
        <dbReference type="EMBL" id="KAK3225124.1"/>
    </source>
</evidence>
<evidence type="ECO:0000313" key="8">
    <source>
        <dbReference type="Proteomes" id="UP001281410"/>
    </source>
</evidence>
<feature type="compositionally biased region" description="Low complexity" evidence="5">
    <location>
        <begin position="746"/>
        <end position="782"/>
    </location>
</feature>
<evidence type="ECO:0000256" key="1">
    <source>
        <dbReference type="ARBA" id="ARBA00005234"/>
    </source>
</evidence>
<dbReference type="Gene3D" id="3.20.20.80">
    <property type="entry name" value="Glycosidases"/>
    <property type="match status" value="1"/>
</dbReference>
<feature type="compositionally biased region" description="Polar residues" evidence="5">
    <location>
        <begin position="812"/>
        <end position="832"/>
    </location>
</feature>
<comment type="caution">
    <text evidence="7">The sequence shown here is derived from an EMBL/GenBank/DDBJ whole genome shotgun (WGS) entry which is preliminary data.</text>
</comment>
<dbReference type="Gene3D" id="3.40.395.10">
    <property type="entry name" value="Adenoviral Proteinase, Chain A"/>
    <property type="match status" value="1"/>
</dbReference>
<comment type="similarity">
    <text evidence="2">Belongs to the glycosyl hydrolase 1 family.</text>
</comment>
<evidence type="ECO:0000256" key="4">
    <source>
        <dbReference type="ARBA" id="ARBA00022801"/>
    </source>
</evidence>
<organism evidence="7 8">
    <name type="scientific">Dipteronia sinensis</name>
    <dbReference type="NCBI Taxonomy" id="43782"/>
    <lineage>
        <taxon>Eukaryota</taxon>
        <taxon>Viridiplantae</taxon>
        <taxon>Streptophyta</taxon>
        <taxon>Embryophyta</taxon>
        <taxon>Tracheophyta</taxon>
        <taxon>Spermatophyta</taxon>
        <taxon>Magnoliopsida</taxon>
        <taxon>eudicotyledons</taxon>
        <taxon>Gunneridae</taxon>
        <taxon>Pentapetalae</taxon>
        <taxon>rosids</taxon>
        <taxon>malvids</taxon>
        <taxon>Sapindales</taxon>
        <taxon>Sapindaceae</taxon>
        <taxon>Hippocastanoideae</taxon>
        <taxon>Acereae</taxon>
        <taxon>Dipteronia</taxon>
    </lineage>
</organism>
<feature type="compositionally biased region" description="Basic residues" evidence="5">
    <location>
        <begin position="702"/>
        <end position="711"/>
    </location>
</feature>
<comment type="similarity">
    <text evidence="1">Belongs to the peptidase C48 family.</text>
</comment>
<proteinExistence type="inferred from homology"/>
<dbReference type="GO" id="GO:0004553">
    <property type="term" value="F:hydrolase activity, hydrolyzing O-glycosyl compounds"/>
    <property type="evidence" value="ECO:0007669"/>
    <property type="project" value="InterPro"/>
</dbReference>
<dbReference type="SUPFAM" id="SSF51445">
    <property type="entry name" value="(Trans)glycosidases"/>
    <property type="match status" value="1"/>
</dbReference>
<dbReference type="PANTHER" id="PTHR48449">
    <property type="entry name" value="DUF1985 DOMAIN-CONTAINING PROTEIN"/>
    <property type="match status" value="1"/>
</dbReference>
<keyword evidence="8" id="KW-1185">Reference proteome</keyword>
<evidence type="ECO:0000256" key="3">
    <source>
        <dbReference type="ARBA" id="ARBA00022670"/>
    </source>
</evidence>
<protein>
    <recommendedName>
        <fullName evidence="6">Ubiquitin-like protease family profile domain-containing protein</fullName>
    </recommendedName>
</protein>
<reference evidence="7" key="1">
    <citation type="journal article" date="2023" name="Plant J.">
        <title>Genome sequences and population genomics provide insights into the demographic history, inbreeding, and mutation load of two 'living fossil' tree species of Dipteronia.</title>
        <authorList>
            <person name="Feng Y."/>
            <person name="Comes H.P."/>
            <person name="Chen J."/>
            <person name="Zhu S."/>
            <person name="Lu R."/>
            <person name="Zhang X."/>
            <person name="Li P."/>
            <person name="Qiu J."/>
            <person name="Olsen K.M."/>
            <person name="Qiu Y."/>
        </authorList>
    </citation>
    <scope>NUCLEOTIDE SEQUENCE</scope>
    <source>
        <strain evidence="7">NBL</strain>
    </source>
</reference>
<dbReference type="Proteomes" id="UP001281410">
    <property type="component" value="Unassembled WGS sequence"/>
</dbReference>
<dbReference type="GO" id="GO:0008234">
    <property type="term" value="F:cysteine-type peptidase activity"/>
    <property type="evidence" value="ECO:0007669"/>
    <property type="project" value="InterPro"/>
</dbReference>
<dbReference type="InterPro" id="IPR003653">
    <property type="entry name" value="Peptidase_C48_C"/>
</dbReference>